<dbReference type="RefSeq" id="WP_339098024.1">
    <property type="nucleotide sequence ID" value="NZ_CP149783.1"/>
</dbReference>
<evidence type="ECO:0000313" key="1">
    <source>
        <dbReference type="EMBL" id="WYF46561.1"/>
    </source>
</evidence>
<sequence length="130" mass="14069">MFTDISATQARHEALMRVAQAARRRSLYGVTWHYERLSARAKNAAGELLASESLGGIPSDMPQEKRREIEASLISSVIGPPSGSLRWRAKGLDKQAKADLGASAFALTCRSEGRFRSILDVPGTDRASPG</sequence>
<proteinExistence type="predicted"/>
<accession>A0AAU6Q7E6</accession>
<organism evidence="1">
    <name type="scientific">Deinococcus sp. VB142</name>
    <dbReference type="NCBI Taxonomy" id="3112952"/>
    <lineage>
        <taxon>Bacteria</taxon>
        <taxon>Thermotogati</taxon>
        <taxon>Deinococcota</taxon>
        <taxon>Deinococci</taxon>
        <taxon>Deinococcales</taxon>
        <taxon>Deinococcaceae</taxon>
        <taxon>Deinococcus</taxon>
    </lineage>
</organism>
<dbReference type="AlphaFoldDB" id="A0AAU6Q7E6"/>
<name>A0AAU6Q7E6_9DEIO</name>
<protein>
    <submittedName>
        <fullName evidence="1">Uncharacterized protein</fullName>
    </submittedName>
</protein>
<dbReference type="EMBL" id="CP149783">
    <property type="protein sequence ID" value="WYF46561.1"/>
    <property type="molecule type" value="Genomic_DNA"/>
</dbReference>
<gene>
    <name evidence="1" type="ORF">WDJ50_16060</name>
</gene>
<reference evidence="1" key="1">
    <citation type="submission" date="2024-03" db="EMBL/GenBank/DDBJ databases">
        <title>Deinococcus weizhi sp. nov., isolated from human skin.</title>
        <authorList>
            <person name="Wei Z."/>
            <person name="Tian F."/>
            <person name="Yang C."/>
            <person name="Xin L.T."/>
            <person name="Wen Z.J."/>
            <person name="Lan K.C."/>
            <person name="Yu L."/>
            <person name="Zhe W."/>
            <person name="Dan F.D."/>
            <person name="Jun W."/>
            <person name="Rui Z."/>
            <person name="Yong X.J."/>
            <person name="Ting Y."/>
            <person name="Wei X."/>
            <person name="Xu Z.G."/>
            <person name="Xin Z."/>
            <person name="Dong F.G."/>
            <person name="Ni X.M."/>
            <person name="Zheng M.G."/>
            <person name="Chun Y."/>
            <person name="Qian W.X."/>
        </authorList>
    </citation>
    <scope>NUCLEOTIDE SEQUENCE</scope>
    <source>
        <strain evidence="1">VB142</strain>
    </source>
</reference>